<feature type="domain" description="Flavoprotein" evidence="8">
    <location>
        <begin position="7"/>
        <end position="175"/>
    </location>
</feature>
<dbReference type="Pfam" id="PF02441">
    <property type="entry name" value="Flavoprotein"/>
    <property type="match status" value="1"/>
</dbReference>
<feature type="binding site" evidence="7">
    <location>
        <position position="126"/>
    </location>
    <ligand>
        <name>FMN</name>
        <dbReference type="ChEBI" id="CHEBI:58210"/>
    </ligand>
</feature>
<keyword evidence="1 7" id="KW-0637">Prenyltransferase</keyword>
<dbReference type="SUPFAM" id="SSF52507">
    <property type="entry name" value="Homo-oligomeric flavin-containing Cys decarboxylases, HFCD"/>
    <property type="match status" value="1"/>
</dbReference>
<evidence type="ECO:0000256" key="1">
    <source>
        <dbReference type="ARBA" id="ARBA00022602"/>
    </source>
</evidence>
<dbReference type="GO" id="GO:0106141">
    <property type="term" value="F:flavin prenyltransferase activity"/>
    <property type="evidence" value="ECO:0007669"/>
    <property type="project" value="UniProtKB-EC"/>
</dbReference>
<dbReference type="InterPro" id="IPR004507">
    <property type="entry name" value="UbiX-like"/>
</dbReference>
<evidence type="ECO:0000259" key="8">
    <source>
        <dbReference type="Pfam" id="PF02441"/>
    </source>
</evidence>
<proteinExistence type="inferred from homology"/>
<keyword evidence="4 7" id="KW-0808">Transferase</keyword>
<accession>A0AAU9ENS8</accession>
<evidence type="ECO:0000256" key="5">
    <source>
        <dbReference type="ARBA" id="ARBA00050612"/>
    </source>
</evidence>
<dbReference type="EC" id="2.5.1.129" evidence="7"/>
<dbReference type="NCBIfam" id="TIGR00421">
    <property type="entry name" value="ubiX_pad"/>
    <property type="match status" value="1"/>
</dbReference>
<dbReference type="KEGG" id="dmp:FAK_06510"/>
<dbReference type="Proteomes" id="UP001366166">
    <property type="component" value="Chromosome"/>
</dbReference>
<evidence type="ECO:0000313" key="9">
    <source>
        <dbReference type="EMBL" id="BEQ13585.1"/>
    </source>
</evidence>
<comment type="catalytic activity">
    <reaction evidence="5 7">
        <text>dimethylallyl phosphate + FMNH2 = prenylated FMNH2 + phosphate</text>
        <dbReference type="Rhea" id="RHEA:37743"/>
        <dbReference type="ChEBI" id="CHEBI:43474"/>
        <dbReference type="ChEBI" id="CHEBI:57618"/>
        <dbReference type="ChEBI" id="CHEBI:87467"/>
        <dbReference type="ChEBI" id="CHEBI:88052"/>
        <dbReference type="EC" id="2.5.1.129"/>
    </reaction>
</comment>
<keyword evidence="3 7" id="KW-0288">FMN</keyword>
<dbReference type="NCBIfam" id="NF004685">
    <property type="entry name" value="PRK06029.1"/>
    <property type="match status" value="1"/>
</dbReference>
<evidence type="ECO:0000256" key="4">
    <source>
        <dbReference type="ARBA" id="ARBA00022679"/>
    </source>
</evidence>
<dbReference type="AlphaFoldDB" id="A0AAU9ENS8"/>
<dbReference type="HAMAP" id="MF_01984">
    <property type="entry name" value="ubiX_pad"/>
    <property type="match status" value="1"/>
</dbReference>
<feature type="binding site" evidence="7">
    <location>
        <position position="172"/>
    </location>
    <ligand>
        <name>dimethylallyl phosphate</name>
        <dbReference type="ChEBI" id="CHEBI:88052"/>
    </ligand>
</feature>
<dbReference type="FunFam" id="3.40.50.1950:FF:000001">
    <property type="entry name" value="Flavin prenyltransferase UbiX"/>
    <property type="match status" value="1"/>
</dbReference>
<dbReference type="RefSeq" id="WP_338605331.1">
    <property type="nucleotide sequence ID" value="NZ_AP028679.1"/>
</dbReference>
<comment type="similarity">
    <text evidence="6 7">Belongs to the UbiX/PAD1 family.</text>
</comment>
<keyword evidence="10" id="KW-1185">Reference proteome</keyword>
<evidence type="ECO:0000256" key="3">
    <source>
        <dbReference type="ARBA" id="ARBA00022643"/>
    </source>
</evidence>
<feature type="binding site" evidence="7">
    <location>
        <position position="40"/>
    </location>
    <ligand>
        <name>FMN</name>
        <dbReference type="ChEBI" id="CHEBI:58210"/>
    </ligand>
</feature>
<evidence type="ECO:0000256" key="6">
    <source>
        <dbReference type="ARBA" id="ARBA00060793"/>
    </source>
</evidence>
<evidence type="ECO:0000256" key="7">
    <source>
        <dbReference type="HAMAP-Rule" id="MF_01984"/>
    </source>
</evidence>
<dbReference type="InterPro" id="IPR036551">
    <property type="entry name" value="Flavin_trans-like"/>
</dbReference>
<evidence type="ECO:0000256" key="2">
    <source>
        <dbReference type="ARBA" id="ARBA00022630"/>
    </source>
</evidence>
<name>A0AAU9ENS8_9BACT</name>
<feature type="binding site" evidence="7">
    <location>
        <begin position="91"/>
        <end position="94"/>
    </location>
    <ligand>
        <name>FMN</name>
        <dbReference type="ChEBI" id="CHEBI:58210"/>
    </ligand>
</feature>
<keyword evidence="2 7" id="KW-0285">Flavoprotein</keyword>
<sequence>MADNAKPIIVGITGASGVIYGVRLLEVLKQLGYETHLIMSDAARLNLTIETKYHPKQVEGLADKVYPVGDMAAAVSSGSFLTEGMVIAPCTIKTLSAVANSFNYNLIVRAADVCLKERRRVVLMVRETPLHAGHLRLMTQAVEIGATILPPIPAYYHGPQSIADLIDQSVGKVLDCFGIQHQLFRRWS</sequence>
<reference evidence="10" key="1">
    <citation type="journal article" date="2023" name="Arch. Microbiol.">
        <title>Desulfoferula mesophilus gen. nov. sp. nov., a mesophilic sulfate-reducing bacterium isolated from a brackish lake sediment.</title>
        <authorList>
            <person name="Watanabe T."/>
            <person name="Yabe T."/>
            <person name="Tsuji J.M."/>
            <person name="Fukui M."/>
        </authorList>
    </citation>
    <scope>NUCLEOTIDE SEQUENCE [LARGE SCALE GENOMIC DNA]</scope>
    <source>
        <strain evidence="10">12FAK</strain>
    </source>
</reference>
<comment type="caution">
    <text evidence="7">Lacks conserved residue(s) required for the propagation of feature annotation.</text>
</comment>
<feature type="binding site" evidence="7">
    <location>
        <position position="156"/>
    </location>
    <ligand>
        <name>dimethylallyl phosphate</name>
        <dbReference type="ChEBI" id="CHEBI:88052"/>
    </ligand>
</feature>
<gene>
    <name evidence="7 9" type="primary">ubiX</name>
    <name evidence="9" type="ORF">FAK_06510</name>
</gene>
<comment type="function">
    <text evidence="7">Flavin prenyltransferase that catalyzes the synthesis of the prenylated FMN cofactor (prenyl-FMN) for 4-hydroxy-3-polyprenylbenzoic acid decarboxylase UbiD. The prenyltransferase is metal-independent and links a dimethylallyl moiety from dimethylallyl monophosphate (DMAP) to the flavin N5 and C6 atoms of FMN.</text>
</comment>
<protein>
    <recommendedName>
        <fullName evidence="7">Flavin prenyltransferase UbiX</fullName>
        <ecNumber evidence="7">2.5.1.129</ecNumber>
    </recommendedName>
</protein>
<dbReference type="InterPro" id="IPR003382">
    <property type="entry name" value="Flavoprotein"/>
</dbReference>
<evidence type="ECO:0000313" key="10">
    <source>
        <dbReference type="Proteomes" id="UP001366166"/>
    </source>
</evidence>
<organism evidence="9 10">
    <name type="scientific">Desulfoferula mesophila</name>
    <dbReference type="NCBI Taxonomy" id="3058419"/>
    <lineage>
        <taxon>Bacteria</taxon>
        <taxon>Pseudomonadati</taxon>
        <taxon>Thermodesulfobacteriota</taxon>
        <taxon>Desulfarculia</taxon>
        <taxon>Desulfarculales</taxon>
        <taxon>Desulfarculaceae</taxon>
        <taxon>Desulfoferula</taxon>
    </lineage>
</organism>
<dbReference type="Gene3D" id="3.40.50.1950">
    <property type="entry name" value="Flavin prenyltransferase-like"/>
    <property type="match status" value="1"/>
</dbReference>
<dbReference type="EMBL" id="AP028679">
    <property type="protein sequence ID" value="BEQ13585.1"/>
    <property type="molecule type" value="Genomic_DNA"/>
</dbReference>
<feature type="binding site" evidence="7">
    <location>
        <begin position="14"/>
        <end position="16"/>
    </location>
    <ligand>
        <name>FMN</name>
        <dbReference type="ChEBI" id="CHEBI:58210"/>
    </ligand>
</feature>